<feature type="domain" description="Peptidase M1 membrane alanine aminopeptidase" evidence="3">
    <location>
        <begin position="437"/>
        <end position="589"/>
    </location>
</feature>
<dbReference type="AlphaFoldDB" id="A0A095WY15"/>
<evidence type="ECO:0000313" key="4">
    <source>
        <dbReference type="EMBL" id="KGE03524.1"/>
    </source>
</evidence>
<dbReference type="InterPro" id="IPR050344">
    <property type="entry name" value="Peptidase_M1_aminopeptidases"/>
</dbReference>
<dbReference type="GO" id="GO:0043171">
    <property type="term" value="P:peptide catabolic process"/>
    <property type="evidence" value="ECO:0007669"/>
    <property type="project" value="TreeGrafter"/>
</dbReference>
<dbReference type="GO" id="GO:0042277">
    <property type="term" value="F:peptide binding"/>
    <property type="evidence" value="ECO:0007669"/>
    <property type="project" value="TreeGrafter"/>
</dbReference>
<feature type="compositionally biased region" description="Basic and acidic residues" evidence="1">
    <location>
        <begin position="775"/>
        <end position="789"/>
    </location>
</feature>
<name>A0A095WY15_9GAMM</name>
<dbReference type="GO" id="GO:0070006">
    <property type="term" value="F:metalloaminopeptidase activity"/>
    <property type="evidence" value="ECO:0007669"/>
    <property type="project" value="TreeGrafter"/>
</dbReference>
<reference evidence="4 5" key="1">
    <citation type="journal article" date="2014" name="Genome Announc.">
        <title>Genome Sequence of Gammaproteobacterial Pseudohaliea rubra Type Strain DSM 19751, Isolated from Coastal Seawater of the Mediterranean Sea.</title>
        <authorList>
            <person name="Spring S."/>
            <person name="Fiebig A."/>
            <person name="Riedel T."/>
            <person name="Goker M."/>
            <person name="Klenk H.P."/>
        </authorList>
    </citation>
    <scope>NUCLEOTIDE SEQUENCE [LARGE SCALE GENOMIC DNA]</scope>
    <source>
        <strain evidence="4 5">DSM 19751</strain>
    </source>
</reference>
<dbReference type="SUPFAM" id="SSF55486">
    <property type="entry name" value="Metalloproteases ('zincins'), catalytic domain"/>
    <property type="match status" value="1"/>
</dbReference>
<dbReference type="Gene3D" id="1.10.390.10">
    <property type="entry name" value="Neutral Protease Domain 2"/>
    <property type="match status" value="1"/>
</dbReference>
<dbReference type="EMBL" id="AUVB01000054">
    <property type="protein sequence ID" value="KGE03524.1"/>
    <property type="molecule type" value="Genomic_DNA"/>
</dbReference>
<keyword evidence="4" id="KW-0645">Protease</keyword>
<dbReference type="Proteomes" id="UP000029640">
    <property type="component" value="Unassembled WGS sequence"/>
</dbReference>
<dbReference type="HOGENOM" id="CLU_015077_0_0_6"/>
<dbReference type="GO" id="GO:0008270">
    <property type="term" value="F:zinc ion binding"/>
    <property type="evidence" value="ECO:0007669"/>
    <property type="project" value="InterPro"/>
</dbReference>
<dbReference type="GO" id="GO:0005615">
    <property type="term" value="C:extracellular space"/>
    <property type="evidence" value="ECO:0007669"/>
    <property type="project" value="TreeGrafter"/>
</dbReference>
<feature type="signal peptide" evidence="2">
    <location>
        <begin position="1"/>
        <end position="34"/>
    </location>
</feature>
<evidence type="ECO:0000259" key="3">
    <source>
        <dbReference type="Pfam" id="PF01433"/>
    </source>
</evidence>
<keyword evidence="5" id="KW-1185">Reference proteome</keyword>
<dbReference type="Pfam" id="PF01433">
    <property type="entry name" value="Peptidase_M1"/>
    <property type="match status" value="1"/>
</dbReference>
<proteinExistence type="predicted"/>
<feature type="chain" id="PRO_5001920683" evidence="2">
    <location>
        <begin position="35"/>
        <end position="798"/>
    </location>
</feature>
<keyword evidence="4" id="KW-0031">Aminopeptidase</keyword>
<organism evidence="4 5">
    <name type="scientific">Pseudohaliea rubra DSM 19751</name>
    <dbReference type="NCBI Taxonomy" id="1265313"/>
    <lineage>
        <taxon>Bacteria</taxon>
        <taxon>Pseudomonadati</taxon>
        <taxon>Pseudomonadota</taxon>
        <taxon>Gammaproteobacteria</taxon>
        <taxon>Cellvibrionales</taxon>
        <taxon>Halieaceae</taxon>
        <taxon>Pseudohaliea</taxon>
    </lineage>
</organism>
<dbReference type="InterPro" id="IPR014782">
    <property type="entry name" value="Peptidase_M1_dom"/>
</dbReference>
<dbReference type="CDD" id="cd09604">
    <property type="entry name" value="M1_APN_like"/>
    <property type="match status" value="1"/>
</dbReference>
<dbReference type="PATRIC" id="fig|1265313.6.peg.1882"/>
<evidence type="ECO:0000313" key="5">
    <source>
        <dbReference type="Proteomes" id="UP000029640"/>
    </source>
</evidence>
<dbReference type="GO" id="GO:0016020">
    <property type="term" value="C:membrane"/>
    <property type="evidence" value="ECO:0007669"/>
    <property type="project" value="TreeGrafter"/>
</dbReference>
<gene>
    <name evidence="4" type="ORF">HRUBRA_01903</name>
</gene>
<dbReference type="InterPro" id="IPR027268">
    <property type="entry name" value="Peptidase_M4/M1_CTD_sf"/>
</dbReference>
<protein>
    <submittedName>
        <fullName evidence="4">Zn-dependent aminopeptidase</fullName>
    </submittedName>
</protein>
<dbReference type="PANTHER" id="PTHR11533">
    <property type="entry name" value="PROTEASE M1 ZINC METALLOPROTEASE"/>
    <property type="match status" value="1"/>
</dbReference>
<evidence type="ECO:0000256" key="1">
    <source>
        <dbReference type="SAM" id="MobiDB-lite"/>
    </source>
</evidence>
<sequence>MFAKPMIYKFFPAYSATVLMCFAGFAGFGGLASAAGDPAARSGADAFAQLDYLLATPTDTRLATGAPGPGYWQQRADYRIEVTLDDKAQRIEGRETITYHNESPHDLPYLWLQLDQNRFRRGSDDMLTRTAPDFSQLSYGALASLLERRRFEGGVSIEAVTGADGDPLPYTVNRTMMRIDLAEPLAAGDSLSFSVAWSHNIIDATVVSARGGYEYFPEDGNYLYEIAQWFPRMAAYTDYAGWQHKQFLGRGEFTLELGDYDVAITVPADHVVAATGELQNAEAVLTEEQLARFRKARTSDELIFVVTPEEAAANAREADSGTRTWRFRAENVRDFAFASSRKFIWDARRARAGERDVLAMSFYPNEAEPLWSQYSTAAIAHTIDVYSRYTFEYPYPVAISVNGPVGGMEYPMISFNKPRPYKDRTYWDVAQKAGDKTWERSKYGLISVIIHEVGHNYFPMVVNSDERQWTWMDEGLNTFLQFLTEQAWEEGYPSRRGEPAKMTEYMASAQQVPIMTNSESIHQFGNNAYGKPATALNILRESIMGRELFDHAFRQYAERWKFRRPTPADFFRTMEDASATDLDWFWRGWFYGTGHVDVALSQVELFRVDSLNPEREKAWEASREAAEEPSLSEQRNVTLERLLGEEPGLRDFYNESDEYRVTPWDYAQYEKALDRLTERERALLDTAEHFYVVTFDNLGGLVTPLPLRVSYADGTVEELTVPAEVWRRNADRARKLFITDREITGIEFDPYRSTADTQPANNAWPRKVVPSRFRLFKESEEPNPMRRDDEETWSQPIR</sequence>
<dbReference type="STRING" id="1265313.HRUBRA_01903"/>
<keyword evidence="2" id="KW-0732">Signal</keyword>
<comment type="caution">
    <text evidence="4">The sequence shown here is derived from an EMBL/GenBank/DDBJ whole genome shotgun (WGS) entry which is preliminary data.</text>
</comment>
<dbReference type="PANTHER" id="PTHR11533:SF174">
    <property type="entry name" value="PUROMYCIN-SENSITIVE AMINOPEPTIDASE-RELATED"/>
    <property type="match status" value="1"/>
</dbReference>
<dbReference type="GO" id="GO:0005737">
    <property type="term" value="C:cytoplasm"/>
    <property type="evidence" value="ECO:0007669"/>
    <property type="project" value="TreeGrafter"/>
</dbReference>
<feature type="region of interest" description="Disordered" evidence="1">
    <location>
        <begin position="775"/>
        <end position="798"/>
    </location>
</feature>
<keyword evidence="4" id="KW-0378">Hydrolase</keyword>
<evidence type="ECO:0000256" key="2">
    <source>
        <dbReference type="SAM" id="SignalP"/>
    </source>
</evidence>
<dbReference type="eggNOG" id="COG0308">
    <property type="taxonomic scope" value="Bacteria"/>
</dbReference>
<accession>A0A095WY15</accession>